<dbReference type="Pfam" id="PF05048">
    <property type="entry name" value="NosD"/>
    <property type="match status" value="1"/>
</dbReference>
<dbReference type="InterPro" id="IPR006626">
    <property type="entry name" value="PbH1"/>
</dbReference>
<evidence type="ECO:0000313" key="2">
    <source>
        <dbReference type="EMBL" id="PNG04814.1"/>
    </source>
</evidence>
<dbReference type="AlphaFoldDB" id="A0A2N8SQP6"/>
<dbReference type="InterPro" id="IPR011050">
    <property type="entry name" value="Pectin_lyase_fold/virulence"/>
</dbReference>
<dbReference type="Proteomes" id="UP000235897">
    <property type="component" value="Unassembled WGS sequence"/>
</dbReference>
<dbReference type="SMART" id="SM00722">
    <property type="entry name" value="CASH"/>
    <property type="match status" value="2"/>
</dbReference>
<organism evidence="2 3">
    <name type="scientific">Stutzerimonas stutzeri</name>
    <name type="common">Pseudomonas stutzeri</name>
    <dbReference type="NCBI Taxonomy" id="316"/>
    <lineage>
        <taxon>Bacteria</taxon>
        <taxon>Pseudomonadati</taxon>
        <taxon>Pseudomonadota</taxon>
        <taxon>Gammaproteobacteria</taxon>
        <taxon>Pseudomonadales</taxon>
        <taxon>Pseudomonadaceae</taxon>
        <taxon>Stutzerimonas</taxon>
    </lineage>
</organism>
<reference evidence="2 3" key="1">
    <citation type="submission" date="2018-01" db="EMBL/GenBank/DDBJ databases">
        <title>Denitrification phenotypes of diverse strains of Pseudomonas stutzeri.</title>
        <authorList>
            <person name="Milligan D.A."/>
            <person name="Bergaust L."/>
            <person name="Bakken L.R."/>
            <person name="Frostegard A."/>
        </authorList>
    </citation>
    <scope>NUCLEOTIDE SEQUENCE [LARGE SCALE GENOMIC DNA]</scope>
    <source>
        <strain evidence="2 3">28a3</strain>
    </source>
</reference>
<dbReference type="InterPro" id="IPR006633">
    <property type="entry name" value="Carb-bd_sugar_hydrolysis-dom"/>
</dbReference>
<comment type="caution">
    <text evidence="2">The sequence shown here is derived from an EMBL/GenBank/DDBJ whole genome shotgun (WGS) entry which is preliminary data.</text>
</comment>
<gene>
    <name evidence="2" type="ORF">CXL00_14195</name>
</gene>
<dbReference type="EMBL" id="POUW01000005">
    <property type="protein sequence ID" value="PNG04814.1"/>
    <property type="molecule type" value="Genomic_DNA"/>
</dbReference>
<evidence type="ECO:0000259" key="1">
    <source>
        <dbReference type="SMART" id="SM00722"/>
    </source>
</evidence>
<evidence type="ECO:0000313" key="3">
    <source>
        <dbReference type="Proteomes" id="UP000235897"/>
    </source>
</evidence>
<dbReference type="SUPFAM" id="SSF51126">
    <property type="entry name" value="Pectin lyase-like"/>
    <property type="match status" value="1"/>
</dbReference>
<dbReference type="Gene3D" id="2.160.20.10">
    <property type="entry name" value="Single-stranded right-handed beta-helix, Pectin lyase-like"/>
    <property type="match status" value="1"/>
</dbReference>
<dbReference type="InterPro" id="IPR026464">
    <property type="entry name" value="NosD_copper_fam"/>
</dbReference>
<feature type="domain" description="Carbohydrate-binding/sugar hydrolysis" evidence="1">
    <location>
        <begin position="249"/>
        <end position="423"/>
    </location>
</feature>
<feature type="domain" description="Carbohydrate-binding/sugar hydrolysis" evidence="1">
    <location>
        <begin position="107"/>
        <end position="243"/>
    </location>
</feature>
<dbReference type="NCBIfam" id="TIGR03804">
    <property type="entry name" value="para_beta_helix"/>
    <property type="match status" value="2"/>
</dbReference>
<dbReference type="InterPro" id="IPR012334">
    <property type="entry name" value="Pectin_lyas_fold"/>
</dbReference>
<sequence>MKLRPRVGLPQRYRRHADRWEARPAANKRRCNSVVIQPGPAGGRQPTCLDAERNNAVLRSQAFSPLQPLAAVLLALFCGAAQAAPQPITSLPLEADGEHRWLLPAGEYNGSFGIDQSMQIHCAPGAVIDAQGEGNALTITAPDVRIQGCTLRNWGRNLTDLNAAVFIGPKARGAVIEDNHMQGPGSGVWVDSTRDVSVIGNRIQGDPSIRSQDRGNGIHLYAVQGARVIGNHVRETRDGIYIDTSNGNLLENNVLEDLRYGVHYMYSNDNRVIGNLTRRTRTGYALMQSRKLTVIGNRSEQDENYGILMNYITYSTLRDNQVSDVRSGSSGDSMIAGAEGKALFIYNSQFDVIENNLFAHSPLGIHLTAGSEDNRIAGNAFVDNQQQVKYVATRTQEWSIEGRGNYWSDYLGWDRNDDGLGDVAYEPNDNVDRLLWLYPQVRLLMNSPSIEVLRWVQRAFPVVRSPGVQDSHPLMKSPIEPLIAKTQEPTP</sequence>
<dbReference type="InterPro" id="IPR022441">
    <property type="entry name" value="Para_beta_helix_rpt-2"/>
</dbReference>
<dbReference type="OrthoDB" id="9767990at2"/>
<name>A0A2N8SQP6_STUST</name>
<dbReference type="SMART" id="SM00710">
    <property type="entry name" value="PbH1"/>
    <property type="match status" value="8"/>
</dbReference>
<protein>
    <submittedName>
        <fullName evidence="2">Copper-binding protein</fullName>
    </submittedName>
</protein>
<accession>A0A2N8SQP6</accession>
<proteinExistence type="predicted"/>
<dbReference type="NCBIfam" id="TIGR04247">
    <property type="entry name" value="NosD_copper_fam"/>
    <property type="match status" value="1"/>
</dbReference>
<dbReference type="InterPro" id="IPR007742">
    <property type="entry name" value="NosD_dom"/>
</dbReference>